<keyword evidence="6 8" id="KW-1133">Transmembrane helix</keyword>
<dbReference type="InterPro" id="IPR001851">
    <property type="entry name" value="ABC_transp_permease"/>
</dbReference>
<sequence>MKNNVVLNQLKSKAIWVVFVILFIGFAIANPRFLSSSNLFTIARQVSMYGIASIGMTFVILIAGIDLSAGSVITIVNIVCAYLMVNSGFSMPAAIICSLIMAVGIGILNGFMVSTIGIPAIIATFATQIVFEGAAYLLSGGTPIYGFDTRFKIIGQGYVGPIPVPVIIMICCFAVGAFILNKTYFGRYFYAVGGNEEASKLSGIRVGYIKYLIYALSGLFAGLAGIVMLSRTNSAQPTAGKGYEFDVITCVVLGGVSVSGGYGKISNVIAGVMIIGVLTNGMVLLNVSTYMQMVVKGLVLVLAVGFDCFQQKRATT</sequence>
<keyword evidence="4" id="KW-0997">Cell inner membrane</keyword>
<evidence type="ECO:0000313" key="10">
    <source>
        <dbReference type="Proteomes" id="UP000199315"/>
    </source>
</evidence>
<feature type="transmembrane region" description="Helical" evidence="8">
    <location>
        <begin position="14"/>
        <end position="34"/>
    </location>
</feature>
<dbReference type="GO" id="GO:0005886">
    <property type="term" value="C:plasma membrane"/>
    <property type="evidence" value="ECO:0007669"/>
    <property type="project" value="UniProtKB-SubCell"/>
</dbReference>
<name>A0A1D3TUG1_9FIRM</name>
<keyword evidence="3" id="KW-1003">Cell membrane</keyword>
<dbReference type="PANTHER" id="PTHR32196:SF21">
    <property type="entry name" value="ABC TRANSPORTER PERMEASE PROTEIN YPHD-RELATED"/>
    <property type="match status" value="1"/>
</dbReference>
<dbReference type="STRING" id="1619234.SAMN05421730_101316"/>
<evidence type="ECO:0000256" key="4">
    <source>
        <dbReference type="ARBA" id="ARBA00022519"/>
    </source>
</evidence>
<evidence type="ECO:0000256" key="5">
    <source>
        <dbReference type="ARBA" id="ARBA00022692"/>
    </source>
</evidence>
<evidence type="ECO:0000256" key="3">
    <source>
        <dbReference type="ARBA" id="ARBA00022475"/>
    </source>
</evidence>
<dbReference type="GO" id="GO:0022857">
    <property type="term" value="F:transmembrane transporter activity"/>
    <property type="evidence" value="ECO:0007669"/>
    <property type="project" value="InterPro"/>
</dbReference>
<evidence type="ECO:0000256" key="6">
    <source>
        <dbReference type="ARBA" id="ARBA00022989"/>
    </source>
</evidence>
<proteinExistence type="predicted"/>
<dbReference type="CDD" id="cd06579">
    <property type="entry name" value="TM_PBP1_transp_AraH_like"/>
    <property type="match status" value="1"/>
</dbReference>
<evidence type="ECO:0000256" key="2">
    <source>
        <dbReference type="ARBA" id="ARBA00022448"/>
    </source>
</evidence>
<evidence type="ECO:0000256" key="1">
    <source>
        <dbReference type="ARBA" id="ARBA00004651"/>
    </source>
</evidence>
<feature type="transmembrane region" description="Helical" evidence="8">
    <location>
        <begin position="92"/>
        <end position="112"/>
    </location>
</feature>
<accession>A0A1D3TUG1</accession>
<feature type="transmembrane region" description="Helical" evidence="8">
    <location>
        <begin position="211"/>
        <end position="230"/>
    </location>
</feature>
<keyword evidence="5 8" id="KW-0812">Transmembrane</keyword>
<dbReference type="OrthoDB" id="9789111at2"/>
<keyword evidence="2" id="KW-0813">Transport</keyword>
<dbReference type="EMBL" id="FMKA01000013">
    <property type="protein sequence ID" value="SCP97705.1"/>
    <property type="molecule type" value="Genomic_DNA"/>
</dbReference>
<feature type="transmembrane region" description="Helical" evidence="8">
    <location>
        <begin position="158"/>
        <end position="180"/>
    </location>
</feature>
<dbReference type="Proteomes" id="UP000199315">
    <property type="component" value="Unassembled WGS sequence"/>
</dbReference>
<dbReference type="Pfam" id="PF02653">
    <property type="entry name" value="BPD_transp_2"/>
    <property type="match status" value="1"/>
</dbReference>
<feature type="transmembrane region" description="Helical" evidence="8">
    <location>
        <begin position="118"/>
        <end position="138"/>
    </location>
</feature>
<evidence type="ECO:0000256" key="8">
    <source>
        <dbReference type="SAM" id="Phobius"/>
    </source>
</evidence>
<keyword evidence="10" id="KW-1185">Reference proteome</keyword>
<reference evidence="9 10" key="1">
    <citation type="submission" date="2016-09" db="EMBL/GenBank/DDBJ databases">
        <authorList>
            <person name="Capua I."/>
            <person name="De Benedictis P."/>
            <person name="Joannis T."/>
            <person name="Lombin L.H."/>
            <person name="Cattoli G."/>
        </authorList>
    </citation>
    <scope>NUCLEOTIDE SEQUENCE [LARGE SCALE GENOMIC DNA]</scope>
    <source>
        <strain evidence="9 10">GluBS11</strain>
    </source>
</reference>
<protein>
    <submittedName>
        <fullName evidence="9">Ribose transport system permease protein</fullName>
    </submittedName>
</protein>
<keyword evidence="7 8" id="KW-0472">Membrane</keyword>
<dbReference type="AlphaFoldDB" id="A0A1D3TUG1"/>
<dbReference type="RefSeq" id="WP_091234064.1">
    <property type="nucleotide sequence ID" value="NZ_FMKA01000013.1"/>
</dbReference>
<feature type="transmembrane region" description="Helical" evidence="8">
    <location>
        <begin position="268"/>
        <end position="287"/>
    </location>
</feature>
<organism evidence="9 10">
    <name type="scientific">Anaerobium acetethylicum</name>
    <dbReference type="NCBI Taxonomy" id="1619234"/>
    <lineage>
        <taxon>Bacteria</taxon>
        <taxon>Bacillati</taxon>
        <taxon>Bacillota</taxon>
        <taxon>Clostridia</taxon>
        <taxon>Lachnospirales</taxon>
        <taxon>Lachnospiraceae</taxon>
        <taxon>Anaerobium</taxon>
    </lineage>
</organism>
<evidence type="ECO:0000313" key="9">
    <source>
        <dbReference type="EMBL" id="SCP97705.1"/>
    </source>
</evidence>
<comment type="subcellular location">
    <subcellularLocation>
        <location evidence="1">Cell membrane</location>
        <topology evidence="1">Multi-pass membrane protein</topology>
    </subcellularLocation>
</comment>
<dbReference type="PANTHER" id="PTHR32196">
    <property type="entry name" value="ABC TRANSPORTER PERMEASE PROTEIN YPHD-RELATED-RELATED"/>
    <property type="match status" value="1"/>
</dbReference>
<feature type="transmembrane region" description="Helical" evidence="8">
    <location>
        <begin position="46"/>
        <end position="63"/>
    </location>
</feature>
<gene>
    <name evidence="9" type="ORF">SAMN05421730_101316</name>
</gene>
<evidence type="ECO:0000256" key="7">
    <source>
        <dbReference type="ARBA" id="ARBA00023136"/>
    </source>
</evidence>